<protein>
    <recommendedName>
        <fullName evidence="8">VTT domain-containing protein</fullName>
    </recommendedName>
</protein>
<evidence type="ECO:0000256" key="1">
    <source>
        <dbReference type="ARBA" id="ARBA00004651"/>
    </source>
</evidence>
<feature type="domain" description="VTT" evidence="8">
    <location>
        <begin position="155"/>
        <end position="268"/>
    </location>
</feature>
<keyword evidence="2" id="KW-1003">Cell membrane</keyword>
<evidence type="ECO:0000256" key="7">
    <source>
        <dbReference type="SAM" id="SignalP"/>
    </source>
</evidence>
<keyword evidence="10" id="KW-1185">Reference proteome</keyword>
<dbReference type="EMBL" id="BLLK01000062">
    <property type="protein sequence ID" value="GFH58771.1"/>
    <property type="molecule type" value="Genomic_DNA"/>
</dbReference>
<name>A0AAD3HD25_9STRA</name>
<comment type="subcellular location">
    <subcellularLocation>
        <location evidence="1">Cell membrane</location>
        <topology evidence="1">Multi-pass membrane protein</topology>
    </subcellularLocation>
</comment>
<accession>A0AAD3HD25</accession>
<keyword evidence="5 6" id="KW-0472">Membrane</keyword>
<feature type="transmembrane region" description="Helical" evidence="6">
    <location>
        <begin position="92"/>
        <end position="109"/>
    </location>
</feature>
<evidence type="ECO:0000256" key="4">
    <source>
        <dbReference type="ARBA" id="ARBA00022989"/>
    </source>
</evidence>
<dbReference type="Proteomes" id="UP001054902">
    <property type="component" value="Unassembled WGS sequence"/>
</dbReference>
<feature type="transmembrane region" description="Helical" evidence="6">
    <location>
        <begin position="129"/>
        <end position="150"/>
    </location>
</feature>
<evidence type="ECO:0000313" key="10">
    <source>
        <dbReference type="Proteomes" id="UP001054902"/>
    </source>
</evidence>
<organism evidence="9 10">
    <name type="scientific">Chaetoceros tenuissimus</name>
    <dbReference type="NCBI Taxonomy" id="426638"/>
    <lineage>
        <taxon>Eukaryota</taxon>
        <taxon>Sar</taxon>
        <taxon>Stramenopiles</taxon>
        <taxon>Ochrophyta</taxon>
        <taxon>Bacillariophyta</taxon>
        <taxon>Coscinodiscophyceae</taxon>
        <taxon>Chaetocerotophycidae</taxon>
        <taxon>Chaetocerotales</taxon>
        <taxon>Chaetocerotaceae</taxon>
        <taxon>Chaetoceros</taxon>
    </lineage>
</organism>
<dbReference type="Pfam" id="PF09335">
    <property type="entry name" value="VTT_dom"/>
    <property type="match status" value="1"/>
</dbReference>
<keyword evidence="3 6" id="KW-0812">Transmembrane</keyword>
<sequence>MRKSLFIALLISVTDAKAFHNSIIGLVGPTQVYHNKKGVNLIGTNQLQNTRIVPSDHLEKQPFQTSYESLIVRGGSKQNEIEKDAPSTKNKIIIASLLSIVVAAIAMNYDSIRAFDLKGELSTRLDNLAALGTKGVILYTLAFCLWEVTVGVTTPVETAAGMAFGLKNGIIANAIGKTSGAVIAFLLGRYVLKDAVEKRLEGNELMDLVQDSIRKNPFRVSLIWRFSFLPEQAKNCGLAVLPVKTWQFIAAVLCHGFPFTLLWTFLGNEMGLIVRGVMDQPSRTLKILMSGVYVFGFFISPSMVGLWIKGLRDEKLKKENGSK</sequence>
<evidence type="ECO:0000313" key="9">
    <source>
        <dbReference type="EMBL" id="GFH58771.1"/>
    </source>
</evidence>
<proteinExistence type="predicted"/>
<evidence type="ECO:0000256" key="3">
    <source>
        <dbReference type="ARBA" id="ARBA00022692"/>
    </source>
</evidence>
<feature type="chain" id="PRO_5042134084" description="VTT domain-containing protein" evidence="7">
    <location>
        <begin position="17"/>
        <end position="323"/>
    </location>
</feature>
<dbReference type="PANTHER" id="PTHR12677">
    <property type="entry name" value="GOLGI APPARATUS MEMBRANE PROTEIN TVP38-RELATED"/>
    <property type="match status" value="1"/>
</dbReference>
<evidence type="ECO:0000259" key="8">
    <source>
        <dbReference type="Pfam" id="PF09335"/>
    </source>
</evidence>
<feature type="transmembrane region" description="Helical" evidence="6">
    <location>
        <begin position="287"/>
        <end position="308"/>
    </location>
</feature>
<comment type="caution">
    <text evidence="9">The sequence shown here is derived from an EMBL/GenBank/DDBJ whole genome shotgun (WGS) entry which is preliminary data.</text>
</comment>
<gene>
    <name evidence="9" type="ORF">CTEN210_15247</name>
</gene>
<feature type="transmembrane region" description="Helical" evidence="6">
    <location>
        <begin position="170"/>
        <end position="192"/>
    </location>
</feature>
<reference evidence="9 10" key="1">
    <citation type="journal article" date="2021" name="Sci. Rep.">
        <title>The genome of the diatom Chaetoceros tenuissimus carries an ancient integrated fragment of an extant virus.</title>
        <authorList>
            <person name="Hongo Y."/>
            <person name="Kimura K."/>
            <person name="Takaki Y."/>
            <person name="Yoshida Y."/>
            <person name="Baba S."/>
            <person name="Kobayashi G."/>
            <person name="Nagasaki K."/>
            <person name="Hano T."/>
            <person name="Tomaru Y."/>
        </authorList>
    </citation>
    <scope>NUCLEOTIDE SEQUENCE [LARGE SCALE GENOMIC DNA]</scope>
    <source>
        <strain evidence="9 10">NIES-3715</strain>
    </source>
</reference>
<keyword evidence="4 6" id="KW-1133">Transmembrane helix</keyword>
<dbReference type="InterPro" id="IPR015414">
    <property type="entry name" value="TMEM64"/>
</dbReference>
<evidence type="ECO:0000256" key="5">
    <source>
        <dbReference type="ARBA" id="ARBA00023136"/>
    </source>
</evidence>
<dbReference type="AlphaFoldDB" id="A0AAD3HD25"/>
<dbReference type="GO" id="GO:0005886">
    <property type="term" value="C:plasma membrane"/>
    <property type="evidence" value="ECO:0007669"/>
    <property type="project" value="UniProtKB-SubCell"/>
</dbReference>
<dbReference type="InterPro" id="IPR032816">
    <property type="entry name" value="VTT_dom"/>
</dbReference>
<feature type="signal peptide" evidence="7">
    <location>
        <begin position="1"/>
        <end position="16"/>
    </location>
</feature>
<feature type="transmembrane region" description="Helical" evidence="6">
    <location>
        <begin position="248"/>
        <end position="267"/>
    </location>
</feature>
<evidence type="ECO:0000256" key="6">
    <source>
        <dbReference type="SAM" id="Phobius"/>
    </source>
</evidence>
<keyword evidence="7" id="KW-0732">Signal</keyword>
<dbReference type="PANTHER" id="PTHR12677:SF59">
    <property type="entry name" value="GOLGI APPARATUS MEMBRANE PROTEIN TVP38-RELATED"/>
    <property type="match status" value="1"/>
</dbReference>
<evidence type="ECO:0000256" key="2">
    <source>
        <dbReference type="ARBA" id="ARBA00022475"/>
    </source>
</evidence>